<name>A0A174HEP5_9FIRM</name>
<evidence type="ECO:0000313" key="1">
    <source>
        <dbReference type="EMBL" id="CUO71600.1"/>
    </source>
</evidence>
<dbReference type="EMBL" id="CYZP01000062">
    <property type="protein sequence ID" value="CUO71600.1"/>
    <property type="molecule type" value="Genomic_DNA"/>
</dbReference>
<accession>A0A174HEP5</accession>
<dbReference type="InterPro" id="IPR032719">
    <property type="entry name" value="WbsX"/>
</dbReference>
<evidence type="ECO:0000313" key="2">
    <source>
        <dbReference type="Proteomes" id="UP000095645"/>
    </source>
</evidence>
<dbReference type="PANTHER" id="PTHR41244">
    <property type="entry name" value="RHAMNAN SYNTHESIS F"/>
    <property type="match status" value="1"/>
</dbReference>
<dbReference type="Gene3D" id="3.20.20.80">
    <property type="entry name" value="Glycosidases"/>
    <property type="match status" value="1"/>
</dbReference>
<gene>
    <name evidence="1" type="ORF">ERS852476_03721</name>
</gene>
<evidence type="ECO:0008006" key="3">
    <source>
        <dbReference type="Google" id="ProtNLM"/>
    </source>
</evidence>
<protein>
    <recommendedName>
        <fullName evidence="3">Glycosyl transferase</fullName>
    </recommendedName>
</protein>
<dbReference type="RefSeq" id="WP_008704446.1">
    <property type="nucleotide sequence ID" value="NZ_CYZP01000062.1"/>
</dbReference>
<dbReference type="Pfam" id="PF14307">
    <property type="entry name" value="Glyco_tran_WbsX"/>
    <property type="match status" value="1"/>
</dbReference>
<dbReference type="PANTHER" id="PTHR41244:SF1">
    <property type="entry name" value="GLYCOSYLTRANSFERASE"/>
    <property type="match status" value="1"/>
</dbReference>
<dbReference type="CDD" id="cd11579">
    <property type="entry name" value="Glyco_tran_WbsX"/>
    <property type="match status" value="1"/>
</dbReference>
<reference evidence="1 2" key="1">
    <citation type="submission" date="2015-09" db="EMBL/GenBank/DDBJ databases">
        <authorList>
            <consortium name="Pathogen Informatics"/>
        </authorList>
    </citation>
    <scope>NUCLEOTIDE SEQUENCE [LARGE SCALE GENOMIC DNA]</scope>
    <source>
        <strain evidence="1 2">2789STDY5834861</strain>
    </source>
</reference>
<organism evidence="1 2">
    <name type="scientific">Blautia obeum</name>
    <dbReference type="NCBI Taxonomy" id="40520"/>
    <lineage>
        <taxon>Bacteria</taxon>
        <taxon>Bacillati</taxon>
        <taxon>Bacillota</taxon>
        <taxon>Clostridia</taxon>
        <taxon>Lachnospirales</taxon>
        <taxon>Lachnospiraceae</taxon>
        <taxon>Blautia</taxon>
    </lineage>
</organism>
<proteinExistence type="predicted"/>
<dbReference type="Proteomes" id="UP000095645">
    <property type="component" value="Unassembled WGS sequence"/>
</dbReference>
<sequence length="387" mass="46484">MKIIAFYLPQFHDIPENDEWWGKGFTEWVNVKKAQPLYKGHEQPRIPMNENYYNLLDDNVKIWQANIAKEYGIYGFCYYHYWFGGKLLLEKPMEQMLANPKVDIPFCISWANEPWTKAWVNESKVLIPQFYGGKKEWKEHFDYLLPFFKDNRYIKEDNKPLFIIYRAEVIDCLNDMLDYWTELARQNGFSGMKYAYQNLTFDLMPNRDDSRFDYNIEFQPSYAWNDLNNKSAVQKSKLWNFLRNIKRRIYAETEKRLGFDLQRYFNHKGKEKNASVLKTDYDEAWKAILEHIPENEKNIPGAFVGWDNTPRKGHRGQVYIGDTPEKLNKYMSKQIQRAKSIYKKDMIFMYAWNEWAEGGYLEPDERTGYKNLEAIRDALKANNEFPW</sequence>
<dbReference type="AlphaFoldDB" id="A0A174HEP5"/>